<feature type="signal peptide" evidence="1">
    <location>
        <begin position="1"/>
        <end position="23"/>
    </location>
</feature>
<proteinExistence type="predicted"/>
<name>A0AAV4PI06_CAEEX</name>
<dbReference type="EMBL" id="BPLR01004562">
    <property type="protein sequence ID" value="GIX95781.1"/>
    <property type="molecule type" value="Genomic_DNA"/>
</dbReference>
<comment type="caution">
    <text evidence="2">The sequence shown here is derived from an EMBL/GenBank/DDBJ whole genome shotgun (WGS) entry which is preliminary data.</text>
</comment>
<dbReference type="Proteomes" id="UP001054945">
    <property type="component" value="Unassembled WGS sequence"/>
</dbReference>
<reference evidence="2 3" key="1">
    <citation type="submission" date="2021-06" db="EMBL/GenBank/DDBJ databases">
        <title>Caerostris extrusa draft genome.</title>
        <authorList>
            <person name="Kono N."/>
            <person name="Arakawa K."/>
        </authorList>
    </citation>
    <scope>NUCLEOTIDE SEQUENCE [LARGE SCALE GENOMIC DNA]</scope>
</reference>
<keyword evidence="1" id="KW-0732">Signal</keyword>
<feature type="chain" id="PRO_5043461572" evidence="1">
    <location>
        <begin position="24"/>
        <end position="96"/>
    </location>
</feature>
<organism evidence="2 3">
    <name type="scientific">Caerostris extrusa</name>
    <name type="common">Bark spider</name>
    <name type="synonym">Caerostris bankana</name>
    <dbReference type="NCBI Taxonomy" id="172846"/>
    <lineage>
        <taxon>Eukaryota</taxon>
        <taxon>Metazoa</taxon>
        <taxon>Ecdysozoa</taxon>
        <taxon>Arthropoda</taxon>
        <taxon>Chelicerata</taxon>
        <taxon>Arachnida</taxon>
        <taxon>Araneae</taxon>
        <taxon>Araneomorphae</taxon>
        <taxon>Entelegynae</taxon>
        <taxon>Araneoidea</taxon>
        <taxon>Araneidae</taxon>
        <taxon>Caerostris</taxon>
    </lineage>
</organism>
<protein>
    <submittedName>
        <fullName evidence="2">Uncharacterized protein</fullName>
    </submittedName>
</protein>
<gene>
    <name evidence="2" type="ORF">CEXT_721011</name>
</gene>
<evidence type="ECO:0000256" key="1">
    <source>
        <dbReference type="SAM" id="SignalP"/>
    </source>
</evidence>
<sequence length="96" mass="11085">MSIHSSLPLVNLVWLPLLGTTRVKLDLQDFRPKNGEQQKDRHDEMGNAFALEIVSTSCNIAQTYPTLVPFRLIRRISFENLPLFDFFRIFGPHSLD</sequence>
<dbReference type="AlphaFoldDB" id="A0AAV4PI06"/>
<keyword evidence="3" id="KW-1185">Reference proteome</keyword>
<evidence type="ECO:0000313" key="3">
    <source>
        <dbReference type="Proteomes" id="UP001054945"/>
    </source>
</evidence>
<accession>A0AAV4PI06</accession>
<evidence type="ECO:0000313" key="2">
    <source>
        <dbReference type="EMBL" id="GIX95781.1"/>
    </source>
</evidence>